<dbReference type="EMBL" id="CDMZ01001830">
    <property type="protein sequence ID" value="CEM38087.1"/>
    <property type="molecule type" value="Genomic_DNA"/>
</dbReference>
<organism evidence="2">
    <name type="scientific">Chromera velia CCMP2878</name>
    <dbReference type="NCBI Taxonomy" id="1169474"/>
    <lineage>
        <taxon>Eukaryota</taxon>
        <taxon>Sar</taxon>
        <taxon>Alveolata</taxon>
        <taxon>Colpodellida</taxon>
        <taxon>Chromeraceae</taxon>
        <taxon>Chromera</taxon>
    </lineage>
</organism>
<sequence length="297" mass="32932">MFVLDEFNPGEALYYAYCLSKYHYKVQEHLPEFHYETEERKVVEVGGDPTIHVRPSDNCKERVDVDVWGDEEAKILTPPSALIGSSTGRAEKEAGVQEEEGPNKEEEKEGKESFGEEDHSGQLFHHRQDDDDDQPPGPGGSEGSGDSKKDGGRLEVDSDDEGRPVVGDELPGGAVVSKLAGNTPLREREVPSAGALEFSTYDDAPPKSKLTCVAVWNTPWEGKKLIALLKDSHDAKSYEFATLKPDVNSYDPLKFKVGEMDIDGKRSRVRKRQLGPRFEMRGDFVPLAALRAITNEV</sequence>
<name>A0A0G4H324_9ALVE</name>
<feature type="region of interest" description="Disordered" evidence="1">
    <location>
        <begin position="76"/>
        <end position="175"/>
    </location>
</feature>
<protein>
    <submittedName>
        <fullName evidence="2">Uncharacterized protein</fullName>
    </submittedName>
</protein>
<dbReference type="AlphaFoldDB" id="A0A0G4H324"/>
<proteinExistence type="predicted"/>
<dbReference type="VEuPathDB" id="CryptoDB:Cvel_24510"/>
<accession>A0A0G4H324</accession>
<feature type="compositionally biased region" description="Basic and acidic residues" evidence="1">
    <location>
        <begin position="89"/>
        <end position="120"/>
    </location>
</feature>
<evidence type="ECO:0000256" key="1">
    <source>
        <dbReference type="SAM" id="MobiDB-lite"/>
    </source>
</evidence>
<gene>
    <name evidence="2" type="ORF">Cvel_24510</name>
</gene>
<reference evidence="2" key="1">
    <citation type="submission" date="2014-11" db="EMBL/GenBank/DDBJ databases">
        <authorList>
            <person name="Otto D Thomas"/>
            <person name="Naeem Raeece"/>
        </authorList>
    </citation>
    <scope>NUCLEOTIDE SEQUENCE</scope>
</reference>
<evidence type="ECO:0000313" key="2">
    <source>
        <dbReference type="EMBL" id="CEM38087.1"/>
    </source>
</evidence>
<feature type="compositionally biased region" description="Basic and acidic residues" evidence="1">
    <location>
        <begin position="145"/>
        <end position="156"/>
    </location>
</feature>